<dbReference type="SMART" id="SM00849">
    <property type="entry name" value="Lactamase_B"/>
    <property type="match status" value="1"/>
</dbReference>
<accession>A0A1D7XNE6</accession>
<name>A0A1D7XNE6_9CLOT</name>
<dbReference type="SUPFAM" id="SSF56281">
    <property type="entry name" value="Metallo-hydrolase/oxidoreductase"/>
    <property type="match status" value="1"/>
</dbReference>
<evidence type="ECO:0000259" key="1">
    <source>
        <dbReference type="SMART" id="SM00849"/>
    </source>
</evidence>
<dbReference type="PANTHER" id="PTHR15032">
    <property type="entry name" value="N-ACYL-PHOSPHATIDYLETHANOLAMINE-HYDROLYZING PHOSPHOLIPASE D"/>
    <property type="match status" value="1"/>
</dbReference>
<keyword evidence="3" id="KW-1185">Reference proteome</keyword>
<evidence type="ECO:0000313" key="3">
    <source>
        <dbReference type="Proteomes" id="UP000094652"/>
    </source>
</evidence>
<reference evidence="3" key="1">
    <citation type="submission" date="2016-09" db="EMBL/GenBank/DDBJ databases">
        <title>Genomics of Clostridium taeniosporum, an organism which forms endospores with ribbon-like appendages.</title>
        <authorList>
            <person name="Walker J.R."/>
        </authorList>
    </citation>
    <scope>NUCLEOTIDE SEQUENCE [LARGE SCALE GENOMIC DNA]</scope>
    <source>
        <strain evidence="3">1/k</strain>
    </source>
</reference>
<dbReference type="Pfam" id="PF12706">
    <property type="entry name" value="Lactamase_B_2"/>
    <property type="match status" value="1"/>
</dbReference>
<dbReference type="Gene3D" id="3.60.15.10">
    <property type="entry name" value="Ribonuclease Z/Hydroxyacylglutathione hydrolase-like"/>
    <property type="match status" value="1"/>
</dbReference>
<dbReference type="PANTHER" id="PTHR15032:SF36">
    <property type="entry name" value="METALLO-BETA-LACTAMASE DOMAIN-CONTAINING PROTEIN"/>
    <property type="match status" value="1"/>
</dbReference>
<dbReference type="AlphaFoldDB" id="A0A1D7XNE6"/>
<dbReference type="InterPro" id="IPR001279">
    <property type="entry name" value="Metallo-B-lactamas"/>
</dbReference>
<evidence type="ECO:0000313" key="2">
    <source>
        <dbReference type="EMBL" id="AOR24844.1"/>
    </source>
</evidence>
<dbReference type="Proteomes" id="UP000094652">
    <property type="component" value="Chromosome"/>
</dbReference>
<dbReference type="InterPro" id="IPR036866">
    <property type="entry name" value="RibonucZ/Hydroxyglut_hydro"/>
</dbReference>
<dbReference type="EMBL" id="CP017253">
    <property type="protein sequence ID" value="AOR24844.1"/>
    <property type="molecule type" value="Genomic_DNA"/>
</dbReference>
<keyword evidence="2" id="KW-0378">Hydrolase</keyword>
<dbReference type="GO" id="GO:0005737">
    <property type="term" value="C:cytoplasm"/>
    <property type="evidence" value="ECO:0007669"/>
    <property type="project" value="TreeGrafter"/>
</dbReference>
<dbReference type="KEGG" id="ctae:BGI42_14405"/>
<dbReference type="GO" id="GO:0016787">
    <property type="term" value="F:hydrolase activity"/>
    <property type="evidence" value="ECO:0007669"/>
    <property type="project" value="UniProtKB-KW"/>
</dbReference>
<dbReference type="OrthoDB" id="9805728at2"/>
<proteinExistence type="predicted"/>
<organism evidence="2 3">
    <name type="scientific">Clostridium taeniosporum</name>
    <dbReference type="NCBI Taxonomy" id="394958"/>
    <lineage>
        <taxon>Bacteria</taxon>
        <taxon>Bacillati</taxon>
        <taxon>Bacillota</taxon>
        <taxon>Clostridia</taxon>
        <taxon>Eubacteriales</taxon>
        <taxon>Clostridiaceae</taxon>
        <taxon>Clostridium</taxon>
    </lineage>
</organism>
<dbReference type="STRING" id="394958.BGI42_14405"/>
<protein>
    <submittedName>
        <fullName evidence="2">MBL fold metallo-hydrolase</fullName>
    </submittedName>
</protein>
<sequence length="272" mass="31822">MSNFFKNINFLFHLTNNNIKEYFKEKNSIKSDQLQLNSINWFGHATTVINLSGKVIITDPVLSDLLGYFKRVVEKPNYLKDLKIDYIILSHGHMDHMHFPSLKKLNKDAIVIAPKGYKRILKFLGFKKVFILHPNEIYEDNNIKITAYEANHDGRRFYVGIDNESLSYLIERNYRKVFFAGDTAFTNNFKGITSDVALMPVGCYMPERFSYMHCTPTESYKMFKTMNSKTMIPIHYKTFIISLEDFNETELTLKNIKDNNIKIIDIGETFVF</sequence>
<feature type="domain" description="Metallo-beta-lactamase" evidence="1">
    <location>
        <begin position="43"/>
        <end position="235"/>
    </location>
</feature>
<gene>
    <name evidence="2" type="ORF">BGI42_14405</name>
</gene>
<dbReference type="RefSeq" id="WP_069680966.1">
    <property type="nucleotide sequence ID" value="NZ_CP017253.2"/>
</dbReference>